<dbReference type="Pfam" id="PF08393">
    <property type="entry name" value="DHC_N2"/>
    <property type="match status" value="1"/>
</dbReference>
<dbReference type="InterPro" id="IPR027417">
    <property type="entry name" value="P-loop_NTPase"/>
</dbReference>
<dbReference type="Pfam" id="PF12781">
    <property type="entry name" value="AAA_9"/>
    <property type="match status" value="1"/>
</dbReference>
<keyword evidence="12" id="KW-0206">Cytoskeleton</keyword>
<feature type="domain" description="AAA+ ATPase" evidence="16">
    <location>
        <begin position="2868"/>
        <end position="3031"/>
    </location>
</feature>
<dbReference type="GO" id="GO:0045505">
    <property type="term" value="F:dynein intermediate chain binding"/>
    <property type="evidence" value="ECO:0007669"/>
    <property type="project" value="InterPro"/>
</dbReference>
<dbReference type="FunFam" id="3.40.50.300:FF:002141">
    <property type="entry name" value="Dynein heavy chain"/>
    <property type="match status" value="1"/>
</dbReference>
<evidence type="ECO:0000256" key="8">
    <source>
        <dbReference type="ARBA" id="ARBA00023017"/>
    </source>
</evidence>
<dbReference type="Pfam" id="PF08385">
    <property type="entry name" value="DHC_N1"/>
    <property type="match status" value="1"/>
</dbReference>
<name>A0A0F7UDB1_NEOCL</name>
<dbReference type="FunFam" id="1.10.8.710:FF:000007">
    <property type="entry name" value="Putative dynein heavy chain"/>
    <property type="match status" value="1"/>
</dbReference>
<dbReference type="Gene3D" id="1.20.58.1120">
    <property type="match status" value="1"/>
</dbReference>
<keyword evidence="8" id="KW-0243">Dynein</keyword>
<dbReference type="FunFam" id="1.10.8.1220:FF:000001">
    <property type="entry name" value="Dynein axonemal heavy chain 5"/>
    <property type="match status" value="1"/>
</dbReference>
<feature type="compositionally biased region" description="Basic and acidic residues" evidence="15">
    <location>
        <begin position="3172"/>
        <end position="3186"/>
    </location>
</feature>
<evidence type="ECO:0000313" key="17">
    <source>
        <dbReference type="EMBL" id="CEL66362.1"/>
    </source>
</evidence>
<dbReference type="GO" id="GO:0005524">
    <property type="term" value="F:ATP binding"/>
    <property type="evidence" value="ECO:0007669"/>
    <property type="project" value="UniProtKB-KW"/>
</dbReference>
<dbReference type="GO" id="GO:0005858">
    <property type="term" value="C:axonemal dynein complex"/>
    <property type="evidence" value="ECO:0007669"/>
    <property type="project" value="TreeGrafter"/>
</dbReference>
<dbReference type="Pfam" id="PF17852">
    <property type="entry name" value="Dynein_AAA_lid"/>
    <property type="match status" value="1"/>
</dbReference>
<dbReference type="Gene3D" id="1.10.472.130">
    <property type="match status" value="1"/>
</dbReference>
<dbReference type="Gene3D" id="1.10.8.1220">
    <property type="match status" value="1"/>
</dbReference>
<organism evidence="17">
    <name type="scientific">Neospora caninum (strain Liverpool)</name>
    <dbReference type="NCBI Taxonomy" id="572307"/>
    <lineage>
        <taxon>Eukaryota</taxon>
        <taxon>Sar</taxon>
        <taxon>Alveolata</taxon>
        <taxon>Apicomplexa</taxon>
        <taxon>Conoidasida</taxon>
        <taxon>Coccidia</taxon>
        <taxon>Eucoccidiorida</taxon>
        <taxon>Eimeriorina</taxon>
        <taxon>Sarcocystidae</taxon>
        <taxon>Neospora</taxon>
    </lineage>
</organism>
<dbReference type="InterPro" id="IPR041658">
    <property type="entry name" value="AAA_lid_11"/>
</dbReference>
<feature type="domain" description="AAA+ ATPase" evidence="16">
    <location>
        <begin position="1902"/>
        <end position="2038"/>
    </location>
</feature>
<keyword evidence="5" id="KW-0677">Repeat</keyword>
<dbReference type="Gene3D" id="1.20.920.30">
    <property type="match status" value="1"/>
</dbReference>
<dbReference type="InterPro" id="IPR041466">
    <property type="entry name" value="Dynein_AAA5_ext"/>
</dbReference>
<dbReference type="InterPro" id="IPR013602">
    <property type="entry name" value="Dynein_heavy_linker"/>
</dbReference>
<dbReference type="SMART" id="SM00382">
    <property type="entry name" value="AAA"/>
    <property type="match status" value="3"/>
</dbReference>
<dbReference type="InterPro" id="IPR041589">
    <property type="entry name" value="DNAH3_AAA_lid_1"/>
</dbReference>
<evidence type="ECO:0000256" key="9">
    <source>
        <dbReference type="ARBA" id="ARBA00023054"/>
    </source>
</evidence>
<dbReference type="GO" id="GO:0051959">
    <property type="term" value="F:dynein light intermediate chain binding"/>
    <property type="evidence" value="ECO:0007669"/>
    <property type="project" value="InterPro"/>
</dbReference>
<dbReference type="FunFam" id="1.20.140.100:FF:000001">
    <property type="entry name" value="dynein heavy chain 17, axonemal"/>
    <property type="match status" value="1"/>
</dbReference>
<evidence type="ECO:0000256" key="10">
    <source>
        <dbReference type="ARBA" id="ARBA00023069"/>
    </source>
</evidence>
<dbReference type="Gene3D" id="6.10.140.1060">
    <property type="match status" value="1"/>
</dbReference>
<reference evidence="17" key="1">
    <citation type="journal article" date="2015" name="PLoS ONE">
        <title>Comprehensive Evaluation of Toxoplasma gondii VEG and Neospora caninum LIV Genomes with Tachyzoite Stage Transcriptome and Proteome Defines Novel Transcript Features.</title>
        <authorList>
            <person name="Ramaprasad A."/>
            <person name="Mourier T."/>
            <person name="Naeem R."/>
            <person name="Malas T.B."/>
            <person name="Moussa E."/>
            <person name="Panigrahi A."/>
            <person name="Vermont S.J."/>
            <person name="Otto T.D."/>
            <person name="Wastling J."/>
            <person name="Pain A."/>
        </authorList>
    </citation>
    <scope>NUCLEOTIDE SEQUENCE</scope>
    <source>
        <strain evidence="17">Liverpool</strain>
    </source>
</reference>
<dbReference type="Gene3D" id="3.10.490.20">
    <property type="match status" value="1"/>
</dbReference>
<evidence type="ECO:0000256" key="13">
    <source>
        <dbReference type="ARBA" id="ARBA00023273"/>
    </source>
</evidence>
<gene>
    <name evidence="17" type="ORF">BN1204_021800</name>
</gene>
<dbReference type="InterPro" id="IPR024317">
    <property type="entry name" value="Dynein_heavy_chain_D4_dom"/>
</dbReference>
<dbReference type="PANTHER" id="PTHR46532">
    <property type="entry name" value="MALE FERTILITY FACTOR KL5"/>
    <property type="match status" value="1"/>
</dbReference>
<dbReference type="Pfam" id="PF03028">
    <property type="entry name" value="Dynein_heavy"/>
    <property type="match status" value="1"/>
</dbReference>
<sequence length="4624" mass="527695">MAEKKELDSRLLWVEKRVFAAFGMKRHVWEKFKRAFETDENSLKAVVNFLDDAENHFVLFQSGSTPDTVVASVHEVPQPSQMAKKKNLLMLRAERNVVITAENVDSTILCLEVTAAIMEMLHEMCSAVYLSTLSNPANQAGLSHFVTKDILEKYNRFLAKLHATLGVISGRTLLPTPPDDLPSDSSTSEKLHRYEDSVIMWTKQIRLVLEKNPAQSLNDGQNPEPIEEIKFWENRAANLDSVSEQLADEAVLHVQEFLQQNESTYISPFNKLRKELEEAREEARDNVKFLSTLKPWLLRLMDETIDFTTLENLFEPILQNILLIWEYSAFYNTPARLVVLMKQICNAIIAQAFRYISGQEVFKHIQNDDPKEALDKLGTALTVCNNFKKVYLKYRSQAERDGCPWQTKNEALFLRLDTYRERNKALQDFTKTVVQFNKLEKIEICGTKGKALTNNVLTLFEEFKRLVEDFQQVDYDVMDVDCTQLDDHFYRFRCSVKELEQRLTSVLTAGFDDSNTILGRIKLFESFGSLLERPIIKDELEKKHALLLQQYRHDVKEVQKIFREGCTAITQQTGSVPGFANQPPVAGALFWSRALRERVEEPMQRLLVFSKSVQEKPEEFKEVEKQYLCVVRATQEYEEEMRKVWGDTSVESTKEKLEDLLLRRTENGLLKVNFDPALTRLMREVKYLEMQELPVPSGAREVYAKFDIYRRQTDSMETIVSMYNQILTELLPNERPLLSERIERINAILAPGLTRLRWQSSEAVDDFLGQAMTVVTDVFGICNTMKATLQKIIAILGSWAEKPLFERKPKPMSPDDLDQMLRATVSIRHHQMSEEGKEIHKLLRDSADALKTSKGAPQWRLHGDFVNSIVIQGFTALIVISMKQLCKTLEAAMQPKPEVAPLFEVKLELVDNSIDFVPSFEHDKKGGNQGIRDLFDQWIADFFKCATTVARLDTGTGDYLNEVKDNFVVMAVRSRLTKLLDATKQRLNEYLLTFEEYAFLWKRDIHDALEEFLSDDPRELVEDWNDSETESFNQIMEVIGVDPGRPIPALSRFDEKISYFQKIRNEIANFKTPVDICWVRVNAQPTKIQLSQLAAKWGNQYTSFLHDFCVARIDGITGFINKMLGYLDGDIPSEDDENKEALYNVMTNIRDVKIAIDAIKTLFGPIREEAALLKKHGCSISEERLVALEAAPSKWEEVVRKAFEIKEAILPMQMQEMTNIKQTLSTFSDEVQRFRDAFLREAPFRHDFPRADVYTCLDGFYKRTTVMESRAKDFNNLEMLFDMAKSGYRQLKDTFLDLRLLKQLWDVIELWNFSFDDWKSTLWDKIDTDDLLLRVKEMQQQLKALPKEIKSMRPFSWLQGEVTNMQIALPLINDLHSEFMRDRHWTQLMAVAGKTFTKGKQGERRGATLHLTPLHYLSGSAQRTFLEKVERGPDFSLEELLKLQLHAHADGVSDIVILAQKEAKIDKKINEISNVWSNMALQFNLEREDVPLLEPLDDVIEILEQHAMDLMTMVSQGNVINFCRGAVDAWQNKLRTVDSVLKAWVELQKKWQRLQPIFMQSEDIRSQLPEDSKRFETADGEWKDMMFGAAQQPNIVESCHFEGRFELLLKLREMIESCEKALSDYLEQKKKAFARFYFVSNQALLDILANGNDPLKVCYYLGDCFDGIKTLDFQKDPVHARVACGMFSKEDEYVPFGEDYHLDGPVETYLANLETHVRKQLHDILEVAKSNAENWEVDKPREDWLRDYCAQIALVASQIIWTDEVSRCFEELEAGSENAMKDYKRVYDDRIEKLIRQVQQDLATDLRVKIITLITIDVHARDVVESFIAKKLTEASSFQWQSQLRFYWAHKPGEEKTCVVRMCDWSTTYMYEYVGNCGRLVITPLTDRCYITLTQALNLMMGGAPAGPAGTGKTETTKDLSRAIGLPVFVFNCSDQMNYLSMAQIFMGLAQSGAWGCFDEFNRISIEVLSVVSTQVKSILDAIKEGKKRFQFMDEEINLIPTCGFFITMNPGYAGRTELPENLKALFRSCAMIVPDVLFICENMLMSEGFINARALAHKFVTLYSLCSALLSKALHYDWGLRAVKAVLRQAGALKRADTAVDEEVLLMRALRDFNIAKITTDDKPIFLRLIEDLFPGIQAPSKRDAEFWKVVTNVTKKQKLQAEEQFVLKCVQLHEILSVRHCVFVLGPPGCSKSRVWKTLNKALISTGQEAVFEALNPKAVSSSELYGYMTATKEWKDGAIAVIMRNMSKERGRFKASHLHKWIVLDGDIDAEWIESMNTVMDDNKVLTLVSNERIPFTSTMRMLFEVADMKHASPATVSRGGVLFINENDVGWKPYLVSWRETLPDQIAQSQFYLLFAYYFEQNIDTFHKNFKFICPMNDIAFVESICCFIDAMLYNNTKENMDLLKSKSPDEQKFVYEAYFIVALMWTVGGCLADDKIVNYRNQFNSWMRSASKIKFPEGGLCFDYRFDEVLCQWIPWAHDLLPYQPAPDTLFTNIIVSTVDTVRMHFVADLHVRRRKPLLLVGGSGTGKTTDFLRRLPEEILSTTINMNSYTDSRTLQAIIESNIEKRTGHSYGPAGNKRIIFYIDDFNMPFVDKYDTQAPLELLRQLIDYRSMFDRDCLDERKQVVDVQYMASMNPTAGSFTISARLQRHFSVISCFPPEADNITRIYGSILRHHLLPFDSAIQSLQGATVQATIDMFHSIHATPAFLHSAKKFHYTFSLRDLSLIFQGVLQSKAAMYKAIAGGATKFIRLWMHEASRVIRDRLVDSADAKAFDEILEKTAKKFFPEEKLDVLLQTPNVMTSFVSESGGNDRVYLPIKDMEQLKQVLDEKLDEYSQAYVEMPLVLFDDAMEHVARICRVIDQPGGNALLVGVGGSGKQSLSRLAAFISKMEMFQIMVNQHYDRTAFKTDLQELLNKAAVRPGTPHAFLLTDQQIVDEAFLVFINDLLASGNIPDLFTREELDNILSTLRKQAKAANVADTRESLTQFFTDKLRRNLHVIICHSPVGEALRIRARKFPAIVSGTVMDQFHPWPRDALVHVALRFIGDLQLPSPEMHTVLAKHMASVHLSVDPANKRFFEVERRHNYTTPKSFLELIDFYKKFLLSKRVEIDKNIERLQRGLTTLEDTRVKVEGLREDLKEKMVKVDEQKAAVDLLIEQVAKASAIAEEESKTANEENEKANEAAEEASAIQRKADEELSEAMPAMERAREAVKCLTKPAIQELKALGKPPAECMEVTKAVLIMRGEMKNTDWKASQKMMNDPGKFLDQVRAFDAENMTQETVALIEPIISQPFFNFEVMKGKSLAAAYLANWVVNIVTYNNIYRKVKPLMDAFAQATESKQKAEAALAVVQERVKELNERSAVAVWVSGVCVELRPLRRFAKTSLYVQLGFSVRTSLESPGVRVCSLSPRFPGEFCADRLAKLNAKMQDADEEKSRVLAEAQECQLKLDLAERLVNGLADENTRWTASVDQLENSKITVIGDAMLASAFVSYVGAFTSPFRVSLIEETWKADLTQKAIPFTGEVTPLEVLADEADMARWKNDGLPADRTSIENAAIVTSCSRWPLLIDPQLQGVKWIKQKERDSLVTVQMTREKWLQKVLEAMRNGDFLLIEAVGEDIDAILDPLLSRAIVKKGRMSLIKIAGEDIELLPKFTLVLQTKLANPHYKPEIAAQCTLVNFTVTPEGLEEQILALIVNAEQPELEHTKRELVRKQNEFKVALAQLEDALLVQLSNADPATILSNTELVEGLETTKQTATEIQEQAVEAKKTEAKINESRETYREAAAEAAMLYFLLTQLWNINPMYQYSLDSFVTFLFKAIDKTDPCPSYAERCAALVHSIRKTVFTWVSRGLFERHKLTFVALLTFRLLQRGVLNDVYDAECFNFLLRGPTKVVPENPLADWLPNAAWYAVQKLVDVPGFETFATNMERDAPSRFKEWFQEQHPEAVKLPLDWKRLESQPFKKLMVLRCLRPDRMTTAIAEYIRAILPSGSAFIDGDAALSFKDILESSFKDSANATPIFFILSPGADPVKEVESMGKKAGYTANFNFHNVAMGQGQDTVAMQKLDFAQKEGHWVMLQNIHLMPRWTVELEKKLDAFAAEGSHPNFRCFLSSDPCDYIPIGILERSIKLTNEPPQGLKANFKRAFAFFSRDDFDEKDQKASSRPAIKATLFGLCFFHAIMLERKKFGSRGWNMTYPFSIGDLRDSALVLFNYIETQNAVKVPWDDLRYIFGEIMYGGHIIDVRDRLLCNTYLDFFMQDRLLDEAELFPFCEGHDGVSFKTPPPQSYERYLESIEEMPQETPLAFGLHPNAEIGYRTQQCNELFTTLLQMQPRNASSDAGGGNQGGPSQAEHMCHEVLEELGDSRFDIEEIAQSIPDEEKGPYQHVFLQECQCMNVLVTEMVRSLNELEMGFKGELTMSSLMEELADNLVLDRVPPTWTKLAFPSTRPLGSWLSNLKERIEQLQEWTKDPLTIPKVVDLSKLFNPQSFLTAIKEVASQQHQLELNKLVIVTAVTKKDVASVDAAARDGAFVTGLYLDGARWDSAANCLEESRPKELFCALPVVHCKAAVGSQKEDVGTYICPVYRTQQRGATFIFNAQLRTKYPSAKWIMGGVAMILDVGMTL</sequence>
<dbReference type="Pfam" id="PF12777">
    <property type="entry name" value="MT"/>
    <property type="match status" value="2"/>
</dbReference>
<dbReference type="PANTHER" id="PTHR46532:SF11">
    <property type="entry name" value="DYNEIN AXONEMAL HEAVY CHAIN 12"/>
    <property type="match status" value="1"/>
</dbReference>
<dbReference type="Gene3D" id="1.20.920.20">
    <property type="match status" value="1"/>
</dbReference>
<dbReference type="InterPro" id="IPR026983">
    <property type="entry name" value="DHC"/>
</dbReference>
<dbReference type="Gene3D" id="1.10.8.710">
    <property type="match status" value="1"/>
</dbReference>
<dbReference type="Gene3D" id="3.20.180.20">
    <property type="entry name" value="Dynein heavy chain, N-terminal domain 2"/>
    <property type="match status" value="1"/>
</dbReference>
<comment type="subcellular location">
    <subcellularLocation>
        <location evidence="1">Cytoplasm</location>
        <location evidence="1">Cytoskeleton</location>
        <location evidence="1">Cilium axoneme</location>
    </subcellularLocation>
</comment>
<dbReference type="GO" id="GO:0007018">
    <property type="term" value="P:microtubule-based movement"/>
    <property type="evidence" value="ECO:0007669"/>
    <property type="project" value="InterPro"/>
</dbReference>
<evidence type="ECO:0000256" key="3">
    <source>
        <dbReference type="ARBA" id="ARBA00022490"/>
    </source>
</evidence>
<dbReference type="InterPro" id="IPR042219">
    <property type="entry name" value="AAA_lid_11_sf"/>
</dbReference>
<dbReference type="Gene3D" id="1.20.1270.280">
    <property type="match status" value="1"/>
</dbReference>
<dbReference type="FunFam" id="3.40.50.300:FF:000153">
    <property type="entry name" value="Dynein axonemal heavy chain 1"/>
    <property type="match status" value="1"/>
</dbReference>
<dbReference type="SUPFAM" id="SSF52540">
    <property type="entry name" value="P-loop containing nucleoside triphosphate hydrolases"/>
    <property type="match status" value="4"/>
</dbReference>
<protein>
    <submittedName>
        <fullName evidence="17">Dynein heavy chain 2, putative</fullName>
    </submittedName>
</protein>
<dbReference type="GO" id="GO:0008569">
    <property type="term" value="F:minus-end-directed microtubule motor activity"/>
    <property type="evidence" value="ECO:0007669"/>
    <property type="project" value="InterPro"/>
</dbReference>
<dbReference type="FunFam" id="3.40.50.300:FF:000219">
    <property type="entry name" value="Dynein axonemal heavy chain 17"/>
    <property type="match status" value="1"/>
</dbReference>
<evidence type="ECO:0000256" key="7">
    <source>
        <dbReference type="ARBA" id="ARBA00022840"/>
    </source>
</evidence>
<evidence type="ECO:0000256" key="14">
    <source>
        <dbReference type="SAM" id="Coils"/>
    </source>
</evidence>
<evidence type="ECO:0000256" key="5">
    <source>
        <dbReference type="ARBA" id="ARBA00022737"/>
    </source>
</evidence>
<dbReference type="InterPro" id="IPR035706">
    <property type="entry name" value="AAA_9"/>
</dbReference>
<dbReference type="InterPro" id="IPR035699">
    <property type="entry name" value="AAA_6"/>
</dbReference>
<dbReference type="Pfam" id="PF18199">
    <property type="entry name" value="Dynein_C"/>
    <property type="match status" value="1"/>
</dbReference>
<evidence type="ECO:0000256" key="12">
    <source>
        <dbReference type="ARBA" id="ARBA00023212"/>
    </source>
</evidence>
<keyword evidence="11" id="KW-0505">Motor protein</keyword>
<feature type="domain" description="AAA+ ATPase" evidence="16">
    <location>
        <begin position="2519"/>
        <end position="2666"/>
    </location>
</feature>
<evidence type="ECO:0000256" key="6">
    <source>
        <dbReference type="ARBA" id="ARBA00022741"/>
    </source>
</evidence>
<feature type="coiled-coil region" evidence="14">
    <location>
        <begin position="3424"/>
        <end position="3465"/>
    </location>
</feature>
<dbReference type="InterPro" id="IPR042228">
    <property type="entry name" value="Dynein_linker_3"/>
</dbReference>
<comment type="similarity">
    <text evidence="2">Belongs to the dynein heavy chain family.</text>
</comment>
<dbReference type="InterPro" id="IPR004273">
    <property type="entry name" value="Dynein_heavy_D6_P-loop"/>
</dbReference>
<dbReference type="FunFam" id="3.20.180.20:FF:000001">
    <property type="entry name" value="Dynein axonemal heavy chain 5"/>
    <property type="match status" value="1"/>
</dbReference>
<evidence type="ECO:0000256" key="2">
    <source>
        <dbReference type="ARBA" id="ARBA00008887"/>
    </source>
</evidence>
<dbReference type="FunFam" id="3.10.490.20:FF:000009">
    <property type="entry name" value="Dynein heavy chain 4"/>
    <property type="match status" value="1"/>
</dbReference>
<dbReference type="Pfam" id="PF17857">
    <property type="entry name" value="AAA_lid_1"/>
    <property type="match status" value="1"/>
</dbReference>
<dbReference type="EMBL" id="LN714481">
    <property type="protein sequence ID" value="CEL66362.1"/>
    <property type="molecule type" value="Genomic_DNA"/>
</dbReference>
<dbReference type="Pfam" id="PF12780">
    <property type="entry name" value="AAA_8"/>
    <property type="match status" value="1"/>
</dbReference>
<keyword evidence="9 14" id="KW-0175">Coiled coil</keyword>
<dbReference type="InterPro" id="IPR043157">
    <property type="entry name" value="Dynein_AAA1S"/>
</dbReference>
<dbReference type="InterPro" id="IPR003593">
    <property type="entry name" value="AAA+_ATPase"/>
</dbReference>
<dbReference type="InterPro" id="IPR041228">
    <property type="entry name" value="Dynein_C"/>
</dbReference>
<dbReference type="GO" id="GO:0005874">
    <property type="term" value="C:microtubule"/>
    <property type="evidence" value="ECO:0007669"/>
    <property type="project" value="UniProtKB-KW"/>
</dbReference>
<keyword evidence="4" id="KW-0493">Microtubule</keyword>
<proteinExistence type="inferred from homology"/>
<dbReference type="FunFam" id="1.20.920.30:FF:000002">
    <property type="entry name" value="Dynein axonemal heavy chain 3"/>
    <property type="match status" value="1"/>
</dbReference>
<dbReference type="Gene3D" id="1.20.140.100">
    <property type="entry name" value="Dynein heavy chain, N-terminal domain 2"/>
    <property type="match status" value="1"/>
</dbReference>
<dbReference type="Pfam" id="PF12774">
    <property type="entry name" value="AAA_6"/>
    <property type="match status" value="1"/>
</dbReference>
<dbReference type="Pfam" id="PF12775">
    <property type="entry name" value="AAA_7"/>
    <property type="match status" value="1"/>
</dbReference>
<dbReference type="InterPro" id="IPR043160">
    <property type="entry name" value="Dynein_C_barrel"/>
</dbReference>
<evidence type="ECO:0000259" key="16">
    <source>
        <dbReference type="SMART" id="SM00382"/>
    </source>
</evidence>
<dbReference type="FunFam" id="3.40.50.300:FF:000049">
    <property type="entry name" value="Dynein, axonemal, heavy chain 5"/>
    <property type="match status" value="1"/>
</dbReference>
<keyword evidence="13" id="KW-0966">Cell projection</keyword>
<feature type="region of interest" description="Disordered" evidence="15">
    <location>
        <begin position="3171"/>
        <end position="3198"/>
    </location>
</feature>
<dbReference type="Gene3D" id="1.10.287.2620">
    <property type="match status" value="1"/>
</dbReference>
<dbReference type="FunFam" id="1.20.58.1120:FF:000001">
    <property type="entry name" value="dynein heavy chain 2, axonemal"/>
    <property type="match status" value="1"/>
</dbReference>
<dbReference type="InterPro" id="IPR013594">
    <property type="entry name" value="Dynein_heavy_tail"/>
</dbReference>
<keyword evidence="3" id="KW-0963">Cytoplasm</keyword>
<dbReference type="Gene3D" id="1.10.8.720">
    <property type="entry name" value="Region D6 of dynein motor"/>
    <property type="match status" value="1"/>
</dbReference>
<dbReference type="Gene3D" id="3.40.50.300">
    <property type="entry name" value="P-loop containing nucleotide triphosphate hydrolases"/>
    <property type="match status" value="5"/>
</dbReference>
<dbReference type="Pfam" id="PF18198">
    <property type="entry name" value="AAA_lid_11"/>
    <property type="match status" value="1"/>
</dbReference>
<keyword evidence="10" id="KW-0969">Cilium</keyword>
<accession>A0A0F7UDB1</accession>
<dbReference type="InterPro" id="IPR024743">
    <property type="entry name" value="Dynein_HC_stalk"/>
</dbReference>
<keyword evidence="7" id="KW-0067">ATP-binding</keyword>
<keyword evidence="6" id="KW-0547">Nucleotide-binding</keyword>
<evidence type="ECO:0000256" key="11">
    <source>
        <dbReference type="ARBA" id="ARBA00023175"/>
    </source>
</evidence>
<evidence type="ECO:0000256" key="4">
    <source>
        <dbReference type="ARBA" id="ARBA00022701"/>
    </source>
</evidence>
<evidence type="ECO:0000256" key="15">
    <source>
        <dbReference type="SAM" id="MobiDB-lite"/>
    </source>
</evidence>
<dbReference type="InterPro" id="IPR042222">
    <property type="entry name" value="Dynein_2_N"/>
</dbReference>
<feature type="coiled-coil region" evidence="14">
    <location>
        <begin position="3705"/>
        <end position="3789"/>
    </location>
</feature>
<evidence type="ECO:0000256" key="1">
    <source>
        <dbReference type="ARBA" id="ARBA00004430"/>
    </source>
</evidence>
<feature type="coiled-coil region" evidence="14">
    <location>
        <begin position="3337"/>
        <end position="3364"/>
    </location>
</feature>